<accession>A0A0B7FLG4</accession>
<evidence type="ECO:0000313" key="2">
    <source>
        <dbReference type="EMBL" id="CEL58510.1"/>
    </source>
</evidence>
<evidence type="ECO:0000313" key="3">
    <source>
        <dbReference type="Proteomes" id="UP000059188"/>
    </source>
</evidence>
<dbReference type="OrthoDB" id="2526979at2759"/>
<dbReference type="EMBL" id="LN679130">
    <property type="protein sequence ID" value="CEL58510.1"/>
    <property type="molecule type" value="Genomic_DNA"/>
</dbReference>
<organism evidence="2 3">
    <name type="scientific">Thanatephorus cucumeris (strain AG1-IB / isolate 7/3/14)</name>
    <name type="common">Lettuce bottom rot fungus</name>
    <name type="synonym">Rhizoctonia solani</name>
    <dbReference type="NCBI Taxonomy" id="1108050"/>
    <lineage>
        <taxon>Eukaryota</taxon>
        <taxon>Fungi</taxon>
        <taxon>Dikarya</taxon>
        <taxon>Basidiomycota</taxon>
        <taxon>Agaricomycotina</taxon>
        <taxon>Agaricomycetes</taxon>
        <taxon>Cantharellales</taxon>
        <taxon>Ceratobasidiaceae</taxon>
        <taxon>Rhizoctonia</taxon>
        <taxon>Rhizoctonia solani AG-1</taxon>
    </lineage>
</organism>
<sequence length="551" mass="58555">MAVLAAPSSLEHFVQGHHDITKPRHGLPTHSPSVYSPRMALKTFQDASPQTSGRSTPSQGSSIAQYSLKEQLSHCLGQYQALAHEGLDSNSAKDAVFWCCLGLGAVACSQISTAQQSPLSAQSRSGSTHSLDTVSDSGFAPSFESPGRHCLSLDDPDLENSITNLVAGTAGILASGLLDHADAPHGLSLPDVGQDFVTILSRFGFTQNQWAENILSFVTKVSAQLLSTLQHDCDSSKSPLSYWIVCLKFILSSTEKNAPMSNILRSQLIGCNPPHSITEPARSLISRIPEDGGALGFTPFPKLDPSPISPLSPITPHIAARFQRQTRSRAASLMSHSSLRSFSSVRSLGALSPKSSATLSLSCDFRVGESPSPSGSFVVRSSGTALGTLDSLAEDLQLRTRRREPLLPENGHSATAPSSPRRSRLSRTVSDESTGGKGKGKENGAQLPREGLRPGTANLSVRTGTRFAVTSPPTPSGLGRSKLPLPKMDPVLAALERGSKLKSKSLCLNCGKKGDNYPCCPRCSEAWCSRECRVEANQGGKHICKRSATLV</sequence>
<proteinExistence type="predicted"/>
<feature type="region of interest" description="Disordered" evidence="1">
    <location>
        <begin position="401"/>
        <end position="484"/>
    </location>
</feature>
<feature type="compositionally biased region" description="Low complexity" evidence="1">
    <location>
        <begin position="407"/>
        <end position="420"/>
    </location>
</feature>
<protein>
    <submittedName>
        <fullName evidence="2">Uncharacterized protein</fullName>
    </submittedName>
</protein>
<reference evidence="2 3" key="1">
    <citation type="submission" date="2014-11" db="EMBL/GenBank/DDBJ databases">
        <authorList>
            <person name="Wibberg Daniel"/>
        </authorList>
    </citation>
    <scope>NUCLEOTIDE SEQUENCE [LARGE SCALE GENOMIC DNA]</scope>
    <source>
        <strain evidence="2">Rhizoctonia solani AG1-IB 7/3/14</strain>
    </source>
</reference>
<dbReference type="AlphaFoldDB" id="A0A0B7FLG4"/>
<dbReference type="Proteomes" id="UP000059188">
    <property type="component" value="Unassembled WGS sequence"/>
</dbReference>
<name>A0A0B7FLG4_THACB</name>
<keyword evidence="3" id="KW-1185">Reference proteome</keyword>
<evidence type="ECO:0000256" key="1">
    <source>
        <dbReference type="SAM" id="MobiDB-lite"/>
    </source>
</evidence>
<gene>
    <name evidence="2" type="ORF">RSOLAG1IB_08601</name>
</gene>